<reference evidence="1" key="1">
    <citation type="submission" date="2021-04" db="EMBL/GenBank/DDBJ databases">
        <authorList>
            <person name="Chebbi M.A.C M."/>
        </authorList>
    </citation>
    <scope>NUCLEOTIDE SEQUENCE</scope>
</reference>
<keyword evidence="2" id="KW-1185">Reference proteome</keyword>
<organism evidence="1 2">
    <name type="scientific">Cotesia congregata</name>
    <name type="common">Parasitoid wasp</name>
    <name type="synonym">Apanteles congregatus</name>
    <dbReference type="NCBI Taxonomy" id="51543"/>
    <lineage>
        <taxon>Eukaryota</taxon>
        <taxon>Metazoa</taxon>
        <taxon>Ecdysozoa</taxon>
        <taxon>Arthropoda</taxon>
        <taxon>Hexapoda</taxon>
        <taxon>Insecta</taxon>
        <taxon>Pterygota</taxon>
        <taxon>Neoptera</taxon>
        <taxon>Endopterygota</taxon>
        <taxon>Hymenoptera</taxon>
        <taxon>Apocrita</taxon>
        <taxon>Ichneumonoidea</taxon>
        <taxon>Braconidae</taxon>
        <taxon>Microgastrinae</taxon>
        <taxon>Cotesia</taxon>
    </lineage>
</organism>
<comment type="caution">
    <text evidence="1">The sequence shown here is derived from an EMBL/GenBank/DDBJ whole genome shotgun (WGS) entry which is preliminary data.</text>
</comment>
<gene>
    <name evidence="1" type="ORF">HICCMSTLAB_LOCUS2155</name>
</gene>
<evidence type="ECO:0000313" key="1">
    <source>
        <dbReference type="EMBL" id="CAG5076347.1"/>
    </source>
</evidence>
<name>A0A8J2EEM9_COTCN</name>
<sequence length="130" mass="14219">MLQSNIVEKETLLPVEGEDGRDGRHRSGRGFIHKCLGSQSLNDSHHQGKGIMSLIKNFEVYDGMPADMVVQGQTKSNRSSTAGSLPRSLLLYQRVLNLPLIISNCLVKTGLTSIIDALVALFSITITIKQ</sequence>
<accession>A0A8J2EEM9</accession>
<dbReference type="Proteomes" id="UP000786811">
    <property type="component" value="Unassembled WGS sequence"/>
</dbReference>
<evidence type="ECO:0000313" key="2">
    <source>
        <dbReference type="Proteomes" id="UP000786811"/>
    </source>
</evidence>
<dbReference type="EMBL" id="CAJNRD030001117">
    <property type="protein sequence ID" value="CAG5076347.1"/>
    <property type="molecule type" value="Genomic_DNA"/>
</dbReference>
<proteinExistence type="predicted"/>
<feature type="non-terminal residue" evidence="1">
    <location>
        <position position="1"/>
    </location>
</feature>
<dbReference type="AlphaFoldDB" id="A0A8J2EEM9"/>
<protein>
    <submittedName>
        <fullName evidence="1">Uncharacterized protein</fullName>
    </submittedName>
</protein>